<evidence type="ECO:0000313" key="2">
    <source>
        <dbReference type="Proteomes" id="UP000007590"/>
    </source>
</evidence>
<dbReference type="EMBL" id="CP003349">
    <property type="protein sequence ID" value="AFD05240.1"/>
    <property type="molecule type" value="Genomic_DNA"/>
</dbReference>
<keyword evidence="2" id="KW-1185">Reference proteome</keyword>
<dbReference type="HOGENOM" id="CLU_2371280_0_0_10"/>
<proteinExistence type="predicted"/>
<dbReference type="AlphaFoldDB" id="H8KT57"/>
<sequence length="95" mass="11243">MISVLSGNHFKCFLLRQLMSYRLHCFILDITFAPLNFTEHVTFQYLCFSSAKFIFILLAELCDLTLWGLENEFIFNLYPAVLIRFLFSVNTMHCF</sequence>
<name>H8KT57_SOLCM</name>
<accession>H8KT57</accession>
<protein>
    <submittedName>
        <fullName evidence="1">Uncharacterized protein</fullName>
    </submittedName>
</protein>
<dbReference type="Proteomes" id="UP000007590">
    <property type="component" value="Chromosome"/>
</dbReference>
<gene>
    <name evidence="1" type="ordered locus">Solca_0084</name>
</gene>
<dbReference type="KEGG" id="scn:Solca_0084"/>
<reference evidence="1" key="1">
    <citation type="submission" date="2012-02" db="EMBL/GenBank/DDBJ databases">
        <title>The complete genome of Solitalea canadensis DSM 3403.</title>
        <authorList>
            <consortium name="US DOE Joint Genome Institute (JGI-PGF)"/>
            <person name="Lucas S."/>
            <person name="Copeland A."/>
            <person name="Lapidus A."/>
            <person name="Glavina del Rio T."/>
            <person name="Dalin E."/>
            <person name="Tice H."/>
            <person name="Bruce D."/>
            <person name="Goodwin L."/>
            <person name="Pitluck S."/>
            <person name="Peters L."/>
            <person name="Ovchinnikova G."/>
            <person name="Lu M."/>
            <person name="Kyrpides N."/>
            <person name="Mavromatis K."/>
            <person name="Ivanova N."/>
            <person name="Brettin T."/>
            <person name="Detter J.C."/>
            <person name="Han C."/>
            <person name="Larimer F."/>
            <person name="Land M."/>
            <person name="Hauser L."/>
            <person name="Markowitz V."/>
            <person name="Cheng J.-F."/>
            <person name="Hugenholtz P."/>
            <person name="Woyke T."/>
            <person name="Wu D."/>
            <person name="Spring S."/>
            <person name="Schroeder M."/>
            <person name="Kopitz M."/>
            <person name="Brambilla E."/>
            <person name="Klenk H.-P."/>
            <person name="Eisen J.A."/>
        </authorList>
    </citation>
    <scope>NUCLEOTIDE SEQUENCE</scope>
    <source>
        <strain evidence="1">DSM 3403</strain>
    </source>
</reference>
<evidence type="ECO:0000313" key="1">
    <source>
        <dbReference type="EMBL" id="AFD05240.1"/>
    </source>
</evidence>
<dbReference type="STRING" id="929556.Solca_0084"/>
<organism evidence="1 2">
    <name type="scientific">Solitalea canadensis (strain ATCC 29591 / DSM 3403 / JCM 21819 / LMG 8368 / NBRC 15130 / NCIMB 12057 / USAM 9D)</name>
    <name type="common">Flexibacter canadensis</name>
    <dbReference type="NCBI Taxonomy" id="929556"/>
    <lineage>
        <taxon>Bacteria</taxon>
        <taxon>Pseudomonadati</taxon>
        <taxon>Bacteroidota</taxon>
        <taxon>Sphingobacteriia</taxon>
        <taxon>Sphingobacteriales</taxon>
        <taxon>Sphingobacteriaceae</taxon>
        <taxon>Solitalea</taxon>
    </lineage>
</organism>